<reference evidence="2" key="1">
    <citation type="submission" date="2020-12" db="EMBL/GenBank/DDBJ databases">
        <title>Vagococcus allomyrinae sp. nov. and Enterococcus lavae sp. nov., isolated from the larvae of Allomyrina dichotoma.</title>
        <authorList>
            <person name="Lee S.D."/>
        </authorList>
    </citation>
    <scope>NUCLEOTIDE SEQUENCE</scope>
    <source>
        <strain evidence="2">BWB3-3</strain>
    </source>
</reference>
<name>A0A940SU88_9ENTE</name>
<dbReference type="Gene3D" id="2.40.50.1020">
    <property type="entry name" value="LytTr DNA-binding domain"/>
    <property type="match status" value="1"/>
</dbReference>
<evidence type="ECO:0000313" key="2">
    <source>
        <dbReference type="EMBL" id="MBP1041070.1"/>
    </source>
</evidence>
<dbReference type="GO" id="GO:0003677">
    <property type="term" value="F:DNA binding"/>
    <property type="evidence" value="ECO:0007669"/>
    <property type="project" value="InterPro"/>
</dbReference>
<dbReference type="GO" id="GO:0000156">
    <property type="term" value="F:phosphorelay response regulator activity"/>
    <property type="evidence" value="ECO:0007669"/>
    <property type="project" value="InterPro"/>
</dbReference>
<keyword evidence="3" id="KW-1185">Reference proteome</keyword>
<dbReference type="AlphaFoldDB" id="A0A940SU88"/>
<dbReference type="PROSITE" id="PS50930">
    <property type="entry name" value="HTH_LYTTR"/>
    <property type="match status" value="1"/>
</dbReference>
<protein>
    <submittedName>
        <fullName evidence="2">LytTR family transcriptional regulator</fullName>
    </submittedName>
</protein>
<sequence length="172" mass="20025">MKIISNCRKFEALVSEHLVMWKELPIDIIEYGMDTLSSATAIYVSLDNIEELSQFFHESIRIPHNKKMIVAFKNNGRTTLLDFTSIYYIEAIGRDVHAYTENDGFQLKQRLYEFEPFPGYCRVNKSTIVNIRLVDSIIPYISGKLLLTLKDQQEIEVSRSYVKEFKNMITKG</sequence>
<dbReference type="Proteomes" id="UP000674938">
    <property type="component" value="Unassembled WGS sequence"/>
</dbReference>
<dbReference type="SMART" id="SM00850">
    <property type="entry name" value="LytTR"/>
    <property type="match status" value="1"/>
</dbReference>
<evidence type="ECO:0000259" key="1">
    <source>
        <dbReference type="PROSITE" id="PS50930"/>
    </source>
</evidence>
<dbReference type="EMBL" id="JAEEGA010000005">
    <property type="protein sequence ID" value="MBP1041070.1"/>
    <property type="molecule type" value="Genomic_DNA"/>
</dbReference>
<dbReference type="PANTHER" id="PTHR37299">
    <property type="entry name" value="TRANSCRIPTIONAL REGULATOR-RELATED"/>
    <property type="match status" value="1"/>
</dbReference>
<organism evidence="2 3">
    <name type="scientific">Vagococcus allomyrinae</name>
    <dbReference type="NCBI Taxonomy" id="2794353"/>
    <lineage>
        <taxon>Bacteria</taxon>
        <taxon>Bacillati</taxon>
        <taxon>Bacillota</taxon>
        <taxon>Bacilli</taxon>
        <taxon>Lactobacillales</taxon>
        <taxon>Enterococcaceae</taxon>
        <taxon>Vagococcus</taxon>
    </lineage>
</organism>
<feature type="domain" description="HTH LytTR-type" evidence="1">
    <location>
        <begin position="70"/>
        <end position="171"/>
    </location>
</feature>
<accession>A0A940SU88</accession>
<dbReference type="RefSeq" id="WP_209526713.1">
    <property type="nucleotide sequence ID" value="NZ_JAEEGA010000005.1"/>
</dbReference>
<proteinExistence type="predicted"/>
<dbReference type="PANTHER" id="PTHR37299:SF4">
    <property type="entry name" value="TRANSCRIPTIONAL REGULATOR"/>
    <property type="match status" value="1"/>
</dbReference>
<dbReference type="Pfam" id="PF04397">
    <property type="entry name" value="LytTR"/>
    <property type="match status" value="1"/>
</dbReference>
<evidence type="ECO:0000313" key="3">
    <source>
        <dbReference type="Proteomes" id="UP000674938"/>
    </source>
</evidence>
<comment type="caution">
    <text evidence="2">The sequence shown here is derived from an EMBL/GenBank/DDBJ whole genome shotgun (WGS) entry which is preliminary data.</text>
</comment>
<dbReference type="InterPro" id="IPR007492">
    <property type="entry name" value="LytTR_DNA-bd_dom"/>
</dbReference>
<gene>
    <name evidence="2" type="ORF">I6N95_08650</name>
</gene>
<dbReference type="InterPro" id="IPR046947">
    <property type="entry name" value="LytR-like"/>
</dbReference>